<evidence type="ECO:0000256" key="4">
    <source>
        <dbReference type="ARBA" id="ARBA00023242"/>
    </source>
</evidence>
<dbReference type="Pfam" id="PF07500">
    <property type="entry name" value="TFIIS_M"/>
    <property type="match status" value="1"/>
</dbReference>
<feature type="region of interest" description="Disordered" evidence="5">
    <location>
        <begin position="392"/>
        <end position="472"/>
    </location>
</feature>
<dbReference type="PANTHER" id="PTHR11477:SF0">
    <property type="entry name" value="IP08861P-RELATED"/>
    <property type="match status" value="1"/>
</dbReference>
<dbReference type="SUPFAM" id="SSF46942">
    <property type="entry name" value="Elongation factor TFIIS domain 2"/>
    <property type="match status" value="1"/>
</dbReference>
<dbReference type="SMART" id="SM00510">
    <property type="entry name" value="TFS2M"/>
    <property type="match status" value="1"/>
</dbReference>
<dbReference type="Proteomes" id="UP001642464">
    <property type="component" value="Unassembled WGS sequence"/>
</dbReference>
<dbReference type="Gene3D" id="1.10.472.30">
    <property type="entry name" value="Transcription elongation factor S-II, central domain"/>
    <property type="match status" value="1"/>
</dbReference>
<dbReference type="InterPro" id="IPR036575">
    <property type="entry name" value="TFIIS_cen_dom_sf"/>
</dbReference>
<evidence type="ECO:0000256" key="5">
    <source>
        <dbReference type="SAM" id="MobiDB-lite"/>
    </source>
</evidence>
<protein>
    <submittedName>
        <fullName evidence="7">Transcription factor BYE1</fullName>
    </submittedName>
</protein>
<organism evidence="7 8">
    <name type="scientific">Durusdinium trenchii</name>
    <dbReference type="NCBI Taxonomy" id="1381693"/>
    <lineage>
        <taxon>Eukaryota</taxon>
        <taxon>Sar</taxon>
        <taxon>Alveolata</taxon>
        <taxon>Dinophyceae</taxon>
        <taxon>Suessiales</taxon>
        <taxon>Symbiodiniaceae</taxon>
        <taxon>Durusdinium</taxon>
    </lineage>
</organism>
<evidence type="ECO:0000256" key="3">
    <source>
        <dbReference type="ARBA" id="ARBA00022833"/>
    </source>
</evidence>
<dbReference type="InterPro" id="IPR003618">
    <property type="entry name" value="TFIIS_cen_dom"/>
</dbReference>
<feature type="compositionally biased region" description="Basic and acidic residues" evidence="5">
    <location>
        <begin position="398"/>
        <end position="420"/>
    </location>
</feature>
<accession>A0ABP0PFF9</accession>
<comment type="caution">
    <text evidence="7">The sequence shown here is derived from an EMBL/GenBank/DDBJ whole genome shotgun (WGS) entry which is preliminary data.</text>
</comment>
<evidence type="ECO:0000313" key="7">
    <source>
        <dbReference type="EMBL" id="CAK9074343.1"/>
    </source>
</evidence>
<gene>
    <name evidence="7" type="ORF">SCF082_LOCUS36207</name>
</gene>
<evidence type="ECO:0000256" key="1">
    <source>
        <dbReference type="ARBA" id="ARBA00022723"/>
    </source>
</evidence>
<feature type="region of interest" description="Disordered" evidence="5">
    <location>
        <begin position="1"/>
        <end position="48"/>
    </location>
</feature>
<feature type="domain" description="TFIIS central" evidence="6">
    <location>
        <begin position="244"/>
        <end position="371"/>
    </location>
</feature>
<dbReference type="PANTHER" id="PTHR11477">
    <property type="entry name" value="TRANSCRIPTION FACTOR S-II ZINC FINGER DOMAIN-CONTAINING PROTEIN"/>
    <property type="match status" value="1"/>
</dbReference>
<dbReference type="PROSITE" id="PS51321">
    <property type="entry name" value="TFIIS_CENTRAL"/>
    <property type="match status" value="1"/>
</dbReference>
<keyword evidence="4" id="KW-0539">Nucleus</keyword>
<proteinExistence type="predicted"/>
<sequence length="472" mass="51794">MTTVGDLKRPLDAEEEASSKKACLEVSDGKTGEDGGQQGDELKRTKTHEEEFDELFEGGFLDEPLEAPVAPEEAARREFAETIAQKGYRVDEEELPELLTVIHEKAPSWGEQKERRSAAFLIGCIARSTRACRISFVAQDGLKLLGAVLKEAVRRLSGTEGREEAGMVTLACLACLKALPLGRASLWEHRQAIGKPFDELHKWCAKERSALAAELRAPTLELCKRWKRQPKPAAQEQSPEDKAMRRRVVELISQGLQGFGGASPASPAGPLPSPAQLPNNLVAVEVENLLWGKYGKAKVADYRHHARMLRSNLSQSGNSELRGRVLSGALKPEELIAMDSNALAPEEVRKKREEAQEKAMRESVVEELIPLHLQDGDNSAFDRGADLNTAPVVWVSPSKEKEKAKKEEVEEDSPSQKDALRMLPPPTPFTLSTPAPAPPTVDVSTPEMMATPGPDDDDEDELSVLRYLSAPP</sequence>
<evidence type="ECO:0000259" key="6">
    <source>
        <dbReference type="PROSITE" id="PS51321"/>
    </source>
</evidence>
<keyword evidence="3" id="KW-0862">Zinc</keyword>
<name>A0ABP0PFF9_9DINO</name>
<evidence type="ECO:0000313" key="8">
    <source>
        <dbReference type="Proteomes" id="UP001642464"/>
    </source>
</evidence>
<reference evidence="7 8" key="1">
    <citation type="submission" date="2024-02" db="EMBL/GenBank/DDBJ databases">
        <authorList>
            <person name="Chen Y."/>
            <person name="Shah S."/>
            <person name="Dougan E. K."/>
            <person name="Thang M."/>
            <person name="Chan C."/>
        </authorList>
    </citation>
    <scope>NUCLEOTIDE SEQUENCE [LARGE SCALE GENOMIC DNA]</scope>
</reference>
<dbReference type="EMBL" id="CAXAMM010035502">
    <property type="protein sequence ID" value="CAK9074343.1"/>
    <property type="molecule type" value="Genomic_DNA"/>
</dbReference>
<keyword evidence="8" id="KW-1185">Reference proteome</keyword>
<feature type="compositionally biased region" description="Basic and acidic residues" evidence="5">
    <location>
        <begin position="1"/>
        <end position="33"/>
    </location>
</feature>
<keyword evidence="1" id="KW-0479">Metal-binding</keyword>
<evidence type="ECO:0000256" key="2">
    <source>
        <dbReference type="ARBA" id="ARBA00022771"/>
    </source>
</evidence>
<keyword evidence="2" id="KW-0863">Zinc-finger</keyword>